<accession>A0A163BBN6</accession>
<dbReference type="STRING" id="1642818.AWE51_22745"/>
<proteinExistence type="predicted"/>
<keyword evidence="1" id="KW-1133">Transmembrane helix</keyword>
<evidence type="ECO:0000313" key="2">
    <source>
        <dbReference type="EMBL" id="KZS41227.1"/>
    </source>
</evidence>
<dbReference type="OrthoDB" id="1163977at2"/>
<evidence type="ECO:0000313" key="3">
    <source>
        <dbReference type="Proteomes" id="UP000076715"/>
    </source>
</evidence>
<name>A0A163BBN6_9FLAO</name>
<sequence length="96" mass="10844">MEITQTKNKTALIIALISFLIGTILLLTFHLHQTLQIVRIGLLYVIIAAVLNTIILIDLAISSFINPQYQKENRMTILIFLLNIPITIGYILTIIL</sequence>
<keyword evidence="3" id="KW-1185">Reference proteome</keyword>
<feature type="transmembrane region" description="Helical" evidence="1">
    <location>
        <begin position="12"/>
        <end position="31"/>
    </location>
</feature>
<dbReference type="EMBL" id="LQRT01000006">
    <property type="protein sequence ID" value="KZS41227.1"/>
    <property type="molecule type" value="Genomic_DNA"/>
</dbReference>
<feature type="transmembrane region" description="Helical" evidence="1">
    <location>
        <begin position="77"/>
        <end position="95"/>
    </location>
</feature>
<keyword evidence="1" id="KW-0472">Membrane</keyword>
<keyword evidence="1" id="KW-0812">Transmembrane</keyword>
<evidence type="ECO:0000256" key="1">
    <source>
        <dbReference type="SAM" id="Phobius"/>
    </source>
</evidence>
<dbReference type="Proteomes" id="UP000076715">
    <property type="component" value="Unassembled WGS sequence"/>
</dbReference>
<dbReference type="RefSeq" id="WP_066312561.1">
    <property type="nucleotide sequence ID" value="NZ_CANLSS010000019.1"/>
</dbReference>
<protein>
    <submittedName>
        <fullName evidence="2">Uncharacterized protein</fullName>
    </submittedName>
</protein>
<dbReference type="AlphaFoldDB" id="A0A163BBN6"/>
<feature type="transmembrane region" description="Helical" evidence="1">
    <location>
        <begin position="43"/>
        <end position="65"/>
    </location>
</feature>
<gene>
    <name evidence="2" type="ORF">AWE51_22745</name>
</gene>
<organism evidence="2 3">
    <name type="scientific">Aquimarina aggregata</name>
    <dbReference type="NCBI Taxonomy" id="1642818"/>
    <lineage>
        <taxon>Bacteria</taxon>
        <taxon>Pseudomonadati</taxon>
        <taxon>Bacteroidota</taxon>
        <taxon>Flavobacteriia</taxon>
        <taxon>Flavobacteriales</taxon>
        <taxon>Flavobacteriaceae</taxon>
        <taxon>Aquimarina</taxon>
    </lineage>
</organism>
<reference evidence="2 3" key="1">
    <citation type="submission" date="2016-01" db="EMBL/GenBank/DDBJ databases">
        <title>The draft genome sequence of Aquimarina sp. RZW4-3-2.</title>
        <authorList>
            <person name="Wang Y."/>
        </authorList>
    </citation>
    <scope>NUCLEOTIDE SEQUENCE [LARGE SCALE GENOMIC DNA]</scope>
    <source>
        <strain evidence="2 3">RZW4-3-2</strain>
    </source>
</reference>
<comment type="caution">
    <text evidence="2">The sequence shown here is derived from an EMBL/GenBank/DDBJ whole genome shotgun (WGS) entry which is preliminary data.</text>
</comment>